<dbReference type="GO" id="GO:0009820">
    <property type="term" value="P:alkaloid metabolic process"/>
    <property type="evidence" value="ECO:0007669"/>
    <property type="project" value="UniProtKB-KW"/>
</dbReference>
<evidence type="ECO:0000256" key="1">
    <source>
        <dbReference type="SAM" id="Coils"/>
    </source>
</evidence>
<protein>
    <recommendedName>
        <fullName evidence="3">Methyltransferase type 11 domain-containing protein</fullName>
    </recommendedName>
</protein>
<keyword evidence="2" id="KW-1133">Transmembrane helix</keyword>
<dbReference type="Proteomes" id="UP000325577">
    <property type="component" value="Linkage Group LG10"/>
</dbReference>
<dbReference type="PANTHER" id="PTHR44067:SF10">
    <property type="entry name" value="S-ADENOSYL-L-METHIONINE-DEPENDENT METHYLTRANSFERASE SUPERFAMILY PROTEIN"/>
    <property type="match status" value="1"/>
</dbReference>
<dbReference type="InterPro" id="IPR029063">
    <property type="entry name" value="SAM-dependent_MTases_sf"/>
</dbReference>
<dbReference type="AlphaFoldDB" id="A0A5J5BQU7"/>
<dbReference type="EMBL" id="CM018033">
    <property type="protein sequence ID" value="KAA8545365.1"/>
    <property type="molecule type" value="Genomic_DNA"/>
</dbReference>
<evidence type="ECO:0000259" key="3">
    <source>
        <dbReference type="Pfam" id="PF08241"/>
    </source>
</evidence>
<dbReference type="OrthoDB" id="2013972at2759"/>
<evidence type="ECO:0000313" key="5">
    <source>
        <dbReference type="Proteomes" id="UP000325577"/>
    </source>
</evidence>
<gene>
    <name evidence="4" type="ORF">F0562_020149</name>
</gene>
<dbReference type="Gene3D" id="3.40.50.150">
    <property type="entry name" value="Vaccinia Virus protein VP39"/>
    <property type="match status" value="1"/>
</dbReference>
<accession>A0A5J5BQU7</accession>
<keyword evidence="2" id="KW-0812">Transmembrane</keyword>
<keyword evidence="1" id="KW-0175">Coiled coil</keyword>
<dbReference type="GO" id="GO:0008757">
    <property type="term" value="F:S-adenosylmethionine-dependent methyltransferase activity"/>
    <property type="evidence" value="ECO:0007669"/>
    <property type="project" value="InterPro"/>
</dbReference>
<name>A0A5J5BQU7_9ASTE</name>
<dbReference type="InterPro" id="IPR013216">
    <property type="entry name" value="Methyltransf_11"/>
</dbReference>
<dbReference type="PANTHER" id="PTHR44067">
    <property type="entry name" value="S-ADENOSYL-L-METHIONINE-DEPENDENT METHYLTRANSFERASE SUPERFAMILY PROTEIN-RELATED"/>
    <property type="match status" value="1"/>
</dbReference>
<keyword evidence="2" id="KW-0472">Membrane</keyword>
<feature type="transmembrane region" description="Helical" evidence="2">
    <location>
        <begin position="81"/>
        <end position="106"/>
    </location>
</feature>
<evidence type="ECO:0000256" key="2">
    <source>
        <dbReference type="SAM" id="Phobius"/>
    </source>
</evidence>
<feature type="coiled-coil region" evidence="1">
    <location>
        <begin position="127"/>
        <end position="161"/>
    </location>
</feature>
<keyword evidence="5" id="KW-1185">Reference proteome</keyword>
<dbReference type="Pfam" id="PF08241">
    <property type="entry name" value="Methyltransf_11"/>
    <property type="match status" value="1"/>
</dbReference>
<feature type="domain" description="Methyltransferase type 11" evidence="3">
    <location>
        <begin position="351"/>
        <end position="445"/>
    </location>
</feature>
<dbReference type="InterPro" id="IPR053223">
    <property type="entry name" value="Prob_Methyltransferase"/>
</dbReference>
<dbReference type="SUPFAM" id="SSF53335">
    <property type="entry name" value="S-adenosyl-L-methionine-dependent methyltransferases"/>
    <property type="match status" value="1"/>
</dbReference>
<reference evidence="4 5" key="1">
    <citation type="submission" date="2019-09" db="EMBL/GenBank/DDBJ databases">
        <title>A chromosome-level genome assembly of the Chinese tupelo Nyssa sinensis.</title>
        <authorList>
            <person name="Yang X."/>
            <person name="Kang M."/>
            <person name="Yang Y."/>
            <person name="Xiong H."/>
            <person name="Wang M."/>
            <person name="Zhang Z."/>
            <person name="Wang Z."/>
            <person name="Wu H."/>
            <person name="Ma T."/>
            <person name="Liu J."/>
            <person name="Xi Z."/>
        </authorList>
    </citation>
    <scope>NUCLEOTIDE SEQUENCE [LARGE SCALE GENOMIC DNA]</scope>
    <source>
        <strain evidence="4">J267</strain>
        <tissue evidence="4">Leaf</tissue>
    </source>
</reference>
<proteinExistence type="predicted"/>
<organism evidence="4 5">
    <name type="scientific">Nyssa sinensis</name>
    <dbReference type="NCBI Taxonomy" id="561372"/>
    <lineage>
        <taxon>Eukaryota</taxon>
        <taxon>Viridiplantae</taxon>
        <taxon>Streptophyta</taxon>
        <taxon>Embryophyta</taxon>
        <taxon>Tracheophyta</taxon>
        <taxon>Spermatophyta</taxon>
        <taxon>Magnoliopsida</taxon>
        <taxon>eudicotyledons</taxon>
        <taxon>Gunneridae</taxon>
        <taxon>Pentapetalae</taxon>
        <taxon>asterids</taxon>
        <taxon>Cornales</taxon>
        <taxon>Nyssaceae</taxon>
        <taxon>Nyssa</taxon>
    </lineage>
</organism>
<evidence type="ECO:0000313" key="4">
    <source>
        <dbReference type="EMBL" id="KAA8545365.1"/>
    </source>
</evidence>
<dbReference type="CDD" id="cd02440">
    <property type="entry name" value="AdoMet_MTases"/>
    <property type="match status" value="1"/>
</dbReference>
<sequence length="500" mass="56683">MSNGLASCIWSWSISVDLLRRYVFFASQSCIKELLSASNSNRNHCSKTNLYRKREMGGGAEDHLPRKQPNQHTHTKYKLKMLVLVILTNLLTLYIFTGPSLTLHAISKYTQQLSLPLWDSTTLLHQLNTTRHDLAASRSQIADLQRQLKFTNLLLEALLIKIKTNKTTGSTKVNYDDASTAMSHEVMLAVGSHKLPLGFSPRMGSDEVYPSVGGGCLRFQDELTQYMSYNVGGECPVDDVFAQRLMIKGCEPLPRRRCHPKSPAGYVEPKPLPASLWATPLDTSIIWDPYTCKNYECLIDRKNVPGYYDCKDCFDLQGREKTRWLFDNGGLDYGIDQVLGIKHPGTIRIGLDIGGGTGTFAARMKERNVTIITSTMNLDGPFNSFIASRGLIPMHVSVSQRLPFFENTLDIVHSMHVLSNWIPDSMLEFTLYDIYRVLRPGGLFWLDHFFCLGSQLNETYVPMLNRVGFKKLRWNAGMKLDRGIDKNEWYFSALLEKPMT</sequence>